<comment type="function">
    <text evidence="2">Antitoxin component of a type II toxin-antitoxin (TA) system.</text>
</comment>
<accession>A0A1I4B226</accession>
<evidence type="ECO:0000256" key="2">
    <source>
        <dbReference type="RuleBase" id="RU362080"/>
    </source>
</evidence>
<dbReference type="InterPro" id="IPR051416">
    <property type="entry name" value="phD-YefM_TA_antitoxins"/>
</dbReference>
<dbReference type="Gene3D" id="3.40.1620.10">
    <property type="entry name" value="YefM-like domain"/>
    <property type="match status" value="1"/>
</dbReference>
<dbReference type="Proteomes" id="UP000323300">
    <property type="component" value="Unassembled WGS sequence"/>
</dbReference>
<dbReference type="EMBL" id="FOSL01000009">
    <property type="protein sequence ID" value="SFK62121.1"/>
    <property type="molecule type" value="Genomic_DNA"/>
</dbReference>
<dbReference type="SUPFAM" id="SSF143120">
    <property type="entry name" value="YefM-like"/>
    <property type="match status" value="1"/>
</dbReference>
<evidence type="ECO:0000313" key="4">
    <source>
        <dbReference type="Proteomes" id="UP000323300"/>
    </source>
</evidence>
<organism evidence="3 4">
    <name type="scientific">Neomesorhizobium albiziae</name>
    <dbReference type="NCBI Taxonomy" id="335020"/>
    <lineage>
        <taxon>Bacteria</taxon>
        <taxon>Pseudomonadati</taxon>
        <taxon>Pseudomonadota</taxon>
        <taxon>Alphaproteobacteria</taxon>
        <taxon>Hyphomicrobiales</taxon>
        <taxon>Phyllobacteriaceae</taxon>
        <taxon>Neomesorhizobium</taxon>
    </lineage>
</organism>
<gene>
    <name evidence="3" type="ORF">SAMN04488498_10988</name>
</gene>
<evidence type="ECO:0000313" key="3">
    <source>
        <dbReference type="EMBL" id="SFK62121.1"/>
    </source>
</evidence>
<comment type="similarity">
    <text evidence="1 2">Belongs to the phD/YefM antitoxin family.</text>
</comment>
<dbReference type="InterPro" id="IPR006442">
    <property type="entry name" value="Antitoxin_Phd/YefM"/>
</dbReference>
<evidence type="ECO:0000256" key="1">
    <source>
        <dbReference type="ARBA" id="ARBA00009981"/>
    </source>
</evidence>
<dbReference type="Pfam" id="PF02604">
    <property type="entry name" value="PhdYeFM_antitox"/>
    <property type="match status" value="1"/>
</dbReference>
<keyword evidence="4" id="KW-1185">Reference proteome</keyword>
<dbReference type="AlphaFoldDB" id="A0A1I4B226"/>
<dbReference type="RefSeq" id="WP_149761126.1">
    <property type="nucleotide sequence ID" value="NZ_BSPE01000078.1"/>
</dbReference>
<dbReference type="PANTHER" id="PTHR35377:SF8">
    <property type="entry name" value="ANTITOXIN VAPB22"/>
    <property type="match status" value="1"/>
</dbReference>
<dbReference type="InterPro" id="IPR036165">
    <property type="entry name" value="YefM-like_sf"/>
</dbReference>
<dbReference type="PANTHER" id="PTHR35377">
    <property type="entry name" value="ANTITOXIN VAPB49-RELATED-RELATED"/>
    <property type="match status" value="1"/>
</dbReference>
<sequence>MKTIQASEAKAKFSALLSEVERGEVIEITRHGKTIARIVPEADEAERRKRAVQAILDLKRSGRKTGITVEDILSARDEGRKPL</sequence>
<proteinExistence type="inferred from homology"/>
<protein>
    <recommendedName>
        <fullName evidence="2">Antitoxin</fullName>
    </recommendedName>
</protein>
<reference evidence="3 4" key="1">
    <citation type="submission" date="2016-10" db="EMBL/GenBank/DDBJ databases">
        <authorList>
            <person name="Varghese N."/>
            <person name="Submissions S."/>
        </authorList>
    </citation>
    <scope>NUCLEOTIDE SEQUENCE [LARGE SCALE GENOMIC DNA]</scope>
    <source>
        <strain evidence="3 4">DSM 21822</strain>
    </source>
</reference>
<dbReference type="NCBIfam" id="TIGR01552">
    <property type="entry name" value="phd_fam"/>
    <property type="match status" value="1"/>
</dbReference>
<name>A0A1I4B226_9HYPH</name>
<dbReference type="OrthoDB" id="7473440at2"/>